<comment type="caution">
    <text evidence="2">The sequence shown here is derived from an EMBL/GenBank/DDBJ whole genome shotgun (WGS) entry which is preliminary data.</text>
</comment>
<name>A0A1R0GUT4_9FUNG</name>
<keyword evidence="1" id="KW-1133">Transmembrane helix</keyword>
<feature type="transmembrane region" description="Helical" evidence="1">
    <location>
        <begin position="75"/>
        <end position="95"/>
    </location>
</feature>
<dbReference type="EMBL" id="LSSL01003279">
    <property type="protein sequence ID" value="OLY80653.1"/>
    <property type="molecule type" value="Genomic_DNA"/>
</dbReference>
<protein>
    <submittedName>
        <fullName evidence="2">Uncharacterized protein</fullName>
    </submittedName>
</protein>
<keyword evidence="1" id="KW-0812">Transmembrane</keyword>
<evidence type="ECO:0000313" key="2">
    <source>
        <dbReference type="EMBL" id="OLY80653.1"/>
    </source>
</evidence>
<dbReference type="Proteomes" id="UP000187455">
    <property type="component" value="Unassembled WGS sequence"/>
</dbReference>
<organism evidence="2 3">
    <name type="scientific">Smittium mucronatum</name>
    <dbReference type="NCBI Taxonomy" id="133383"/>
    <lineage>
        <taxon>Eukaryota</taxon>
        <taxon>Fungi</taxon>
        <taxon>Fungi incertae sedis</taxon>
        <taxon>Zoopagomycota</taxon>
        <taxon>Kickxellomycotina</taxon>
        <taxon>Harpellomycetes</taxon>
        <taxon>Harpellales</taxon>
        <taxon>Legeriomycetaceae</taxon>
        <taxon>Smittium</taxon>
    </lineage>
</organism>
<evidence type="ECO:0000256" key="1">
    <source>
        <dbReference type="SAM" id="Phobius"/>
    </source>
</evidence>
<feature type="non-terminal residue" evidence="2">
    <location>
        <position position="335"/>
    </location>
</feature>
<keyword evidence="3" id="KW-1185">Reference proteome</keyword>
<reference evidence="2 3" key="1">
    <citation type="journal article" date="2016" name="Mol. Biol. Evol.">
        <title>Genome-Wide Survey of Gut Fungi (Harpellales) Reveals the First Horizontally Transferred Ubiquitin Gene from a Mosquito Host.</title>
        <authorList>
            <person name="Wang Y."/>
            <person name="White M.M."/>
            <person name="Kvist S."/>
            <person name="Moncalvo J.M."/>
        </authorList>
    </citation>
    <scope>NUCLEOTIDE SEQUENCE [LARGE SCALE GENOMIC DNA]</scope>
    <source>
        <strain evidence="2 3">ALG-7-W6</strain>
    </source>
</reference>
<gene>
    <name evidence="2" type="ORF">AYI68_g5248</name>
</gene>
<proteinExistence type="predicted"/>
<feature type="transmembrane region" description="Helical" evidence="1">
    <location>
        <begin position="241"/>
        <end position="264"/>
    </location>
</feature>
<feature type="transmembrane region" description="Helical" evidence="1">
    <location>
        <begin position="315"/>
        <end position="334"/>
    </location>
</feature>
<feature type="transmembrane region" description="Helical" evidence="1">
    <location>
        <begin position="126"/>
        <end position="145"/>
    </location>
</feature>
<feature type="transmembrane region" description="Helical" evidence="1">
    <location>
        <begin position="285"/>
        <end position="303"/>
    </location>
</feature>
<keyword evidence="1" id="KW-0472">Membrane</keyword>
<accession>A0A1R0GUT4</accession>
<dbReference type="AlphaFoldDB" id="A0A1R0GUT4"/>
<sequence>GVADVAGVAGVDGGDNGLLDVVGVDGVGVGEVIVAVVDGGGVGEVIVAGVDGGGVGVAGVDGGGVSVAGLTCWYISFYIFGCRFNVWVVVVYVFFGDFVDVVVFGVDSAVCICSLGGVVRAYGGCVFVIVVACFDCVDVLVFVVVEIDGGGVYFVVVFEDYGVVGVGVGVVGLVVVFVGVNSLFGAEVVVFDGVLGDFVVFDIDSGIWVGLVVTNVVVVGIDDNGFVVGCVGVVVGFDDNGFVVGCVGVVVGFDSVFVFIIDVAGGVELNRSFEVDLCDGGDGSVVIVIGFVFQVDCGIWVGFGVHKVGNDGSVLFVLVGIYGAGVVVELELMVV</sequence>
<evidence type="ECO:0000313" key="3">
    <source>
        <dbReference type="Proteomes" id="UP000187455"/>
    </source>
</evidence>
<feature type="transmembrane region" description="Helical" evidence="1">
    <location>
        <begin position="198"/>
        <end position="221"/>
    </location>
</feature>
<feature type="non-terminal residue" evidence="2">
    <location>
        <position position="1"/>
    </location>
</feature>
<feature type="transmembrane region" description="Helical" evidence="1">
    <location>
        <begin position="165"/>
        <end position="186"/>
    </location>
</feature>